<evidence type="ECO:0000313" key="2">
    <source>
        <dbReference type="Proteomes" id="UP000245711"/>
    </source>
</evidence>
<gene>
    <name evidence="1" type="ORF">CBI38_14090</name>
</gene>
<reference evidence="1 2" key="1">
    <citation type="submission" date="2017-05" db="EMBL/GenBank/DDBJ databases">
        <title>Isolation of Rhodococcus sp. S2-17 biodegrading of BP-3.</title>
        <authorList>
            <person name="Lee Y."/>
            <person name="Kim K.H."/>
            <person name="Chun B.H."/>
            <person name="Jung H.S."/>
            <person name="Jeon C.O."/>
        </authorList>
    </citation>
    <scope>NUCLEOTIDE SEQUENCE [LARGE SCALE GENOMIC DNA]</scope>
    <source>
        <strain evidence="1 2">S2-17</strain>
    </source>
</reference>
<organism evidence="1 2">
    <name type="scientific">Rhodococcus oxybenzonivorans</name>
    <dbReference type="NCBI Taxonomy" id="1990687"/>
    <lineage>
        <taxon>Bacteria</taxon>
        <taxon>Bacillati</taxon>
        <taxon>Actinomycetota</taxon>
        <taxon>Actinomycetes</taxon>
        <taxon>Mycobacteriales</taxon>
        <taxon>Nocardiaceae</taxon>
        <taxon>Rhodococcus</taxon>
    </lineage>
</organism>
<name>A0A2S2BV73_9NOCA</name>
<evidence type="ECO:0000313" key="1">
    <source>
        <dbReference type="EMBL" id="AWK72527.1"/>
    </source>
</evidence>
<dbReference type="EMBL" id="CP021354">
    <property type="protein sequence ID" value="AWK72527.1"/>
    <property type="molecule type" value="Genomic_DNA"/>
</dbReference>
<dbReference type="OrthoDB" id="3782877at2"/>
<dbReference type="Proteomes" id="UP000245711">
    <property type="component" value="Chromosome"/>
</dbReference>
<accession>A0A2S2BV73</accession>
<protein>
    <submittedName>
        <fullName evidence="1">Uncharacterized protein</fullName>
    </submittedName>
</protein>
<keyword evidence="2" id="KW-1185">Reference proteome</keyword>
<sequence>MTTAKPTAYPVTFFDGPEANGVATIVGTLLGQNFENFPDRAKFARKVSRPITIVSTDTEEACTIVLGTDKAVVYNDVVGRPSVTVYATVDQLLEVSQLPMKAGGLIPVGFFTNRGIRVLKEIATRRLVIKGLLTHTVTALRTIALVSAAD</sequence>
<dbReference type="AlphaFoldDB" id="A0A2S2BV73"/>
<proteinExistence type="predicted"/>
<dbReference type="KEGG" id="roz:CBI38_14090"/>
<dbReference type="RefSeq" id="WP_109329707.1">
    <property type="nucleotide sequence ID" value="NZ_CP021354.1"/>
</dbReference>